<comment type="similarity">
    <text evidence="3 4">In the N-terminal section; belongs to the HFCD (homo-oligomeric flavin containing Cys decarboxylase) superfamily.</text>
</comment>
<comment type="pathway">
    <text evidence="3 4">Cofactor biosynthesis; coenzyme A biosynthesis; CoA from (R)-pantothenate: step 3/5.</text>
</comment>
<reference evidence="8 9" key="1">
    <citation type="journal article" date="2015" name="Genome Announc.">
        <title>Expanding the biotechnology potential of lactobacilli through comparative genomics of 213 strains and associated genera.</title>
        <authorList>
            <person name="Sun Z."/>
            <person name="Harris H.M."/>
            <person name="McCann A."/>
            <person name="Guo C."/>
            <person name="Argimon S."/>
            <person name="Zhang W."/>
            <person name="Yang X."/>
            <person name="Jeffery I.B."/>
            <person name="Cooney J.C."/>
            <person name="Kagawa T.F."/>
            <person name="Liu W."/>
            <person name="Song Y."/>
            <person name="Salvetti E."/>
            <person name="Wrobel A."/>
            <person name="Rasinkangas P."/>
            <person name="Parkhill J."/>
            <person name="Rea M.C."/>
            <person name="O'Sullivan O."/>
            <person name="Ritari J."/>
            <person name="Douillard F.P."/>
            <person name="Paul Ross R."/>
            <person name="Yang R."/>
            <person name="Briner A.E."/>
            <person name="Felis G.E."/>
            <person name="de Vos W.M."/>
            <person name="Barrangou R."/>
            <person name="Klaenhammer T.R."/>
            <person name="Caufield P.W."/>
            <person name="Cui Y."/>
            <person name="Zhang H."/>
            <person name="O'Toole P.W."/>
        </authorList>
    </citation>
    <scope>NUCLEOTIDE SEQUENCE [LARGE SCALE GENOMIC DNA]</scope>
    <source>
        <strain evidence="8 9">DSM 22696</strain>
    </source>
</reference>
<comment type="caution">
    <text evidence="8">The sequence shown here is derived from an EMBL/GenBank/DDBJ whole genome shotgun (WGS) entry which is preliminary data.</text>
</comment>
<dbReference type="GO" id="GO:0004633">
    <property type="term" value="F:phosphopantothenoylcysteine decarboxylase activity"/>
    <property type="evidence" value="ECO:0007669"/>
    <property type="project" value="UniProtKB-UniRule"/>
</dbReference>
<evidence type="ECO:0000256" key="1">
    <source>
        <dbReference type="ARBA" id="ARBA00022793"/>
    </source>
</evidence>
<dbReference type="EMBL" id="BJUD01000036">
    <property type="protein sequence ID" value="GEK29182.1"/>
    <property type="molecule type" value="Genomic_DNA"/>
</dbReference>
<comment type="function">
    <text evidence="3">Catalyzes two sequential steps in the biosynthesis of coenzyme A. In the first step cysteine is conjugated to 4'-phosphopantothenate to form 4-phosphopantothenoylcysteine. In the second step the latter compound is decarboxylated to form 4'-phosphopantotheine.</text>
</comment>
<dbReference type="InterPro" id="IPR035929">
    <property type="entry name" value="CoaB-like_sf"/>
</dbReference>
<dbReference type="EMBL" id="JQCB01000001">
    <property type="protein sequence ID" value="KRN97329.1"/>
    <property type="molecule type" value="Genomic_DNA"/>
</dbReference>
<feature type="domain" description="DNA/pantothenate metabolism flavoprotein C-terminal" evidence="6">
    <location>
        <begin position="187"/>
        <end position="397"/>
    </location>
</feature>
<organism evidence="8 9">
    <name type="scientific">Furfurilactobacillus siliginis</name>
    <dbReference type="NCBI Taxonomy" id="348151"/>
    <lineage>
        <taxon>Bacteria</taxon>
        <taxon>Bacillati</taxon>
        <taxon>Bacillota</taxon>
        <taxon>Bacilli</taxon>
        <taxon>Lactobacillales</taxon>
        <taxon>Lactobacillaceae</taxon>
        <taxon>Furfurilactobacillus</taxon>
    </lineage>
</organism>
<sequence length="400" mass="42538">MTLQDRHVAVYITGGIAVYKAASVVRGLMKQGAQVRVAMTAAATEFVTPLTFATLTKQPVITDLFRADNTAYVPHIELADWTELAVVVPATANSLAKLATGIADDVVTSALLATTAPVILVPAMNEHMWTAAATQRNLKLLQGDGRIIMEPATGLLAEGYAGHGRLPEPAQIVAFVQTYWAKVTGPLVGRRFLVTAGGTKERIDPVRFISNDSSGKMGYALAAAAADQGATVTLVSTVALPTPAGVTVVSVSDAREMLAAIQTHFADLDVLIMAAAIADFRPAQVADQKIKKTVDNDEMTLALVKNPDVLQTLAQTKKQQLMVGFAAETQNLLANAQQKLTKKRLDMLIANDVARADSGFGVDTNQVTVLQPGHAPEQLPTLAKTVLAKRLIEMITEKLK</sequence>
<name>A0A0R2L791_9LACO</name>
<comment type="catalytic activity">
    <reaction evidence="3 4">
        <text>N-[(R)-4-phosphopantothenoyl]-L-cysteine + H(+) = (R)-4'-phosphopantetheine + CO2</text>
        <dbReference type="Rhea" id="RHEA:16793"/>
        <dbReference type="ChEBI" id="CHEBI:15378"/>
        <dbReference type="ChEBI" id="CHEBI:16526"/>
        <dbReference type="ChEBI" id="CHEBI:59458"/>
        <dbReference type="ChEBI" id="CHEBI:61723"/>
        <dbReference type="EC" id="4.1.1.36"/>
    </reaction>
</comment>
<evidence type="ECO:0000313" key="9">
    <source>
        <dbReference type="Proteomes" id="UP000051139"/>
    </source>
</evidence>
<dbReference type="STRING" id="348151.IV55_GL000257"/>
<evidence type="ECO:0000259" key="5">
    <source>
        <dbReference type="Pfam" id="PF02441"/>
    </source>
</evidence>
<gene>
    <name evidence="3 7" type="primary">coaBC</name>
    <name evidence="8" type="ORF">IV55_GL000257</name>
    <name evidence="7" type="ORF">LSI01_14930</name>
</gene>
<keyword evidence="3 4" id="KW-0436">Ligase</keyword>
<dbReference type="EC" id="6.3.2.5" evidence="3"/>
<dbReference type="RefSeq" id="WP_057808583.1">
    <property type="nucleotide sequence ID" value="NZ_BJUD01000036.1"/>
</dbReference>
<dbReference type="Pfam" id="PF04127">
    <property type="entry name" value="DFP"/>
    <property type="match status" value="1"/>
</dbReference>
<keyword evidence="3" id="KW-0479">Metal-binding</keyword>
<dbReference type="GO" id="GO:0010181">
    <property type="term" value="F:FMN binding"/>
    <property type="evidence" value="ECO:0007669"/>
    <property type="project" value="UniProtKB-UniRule"/>
</dbReference>
<dbReference type="SUPFAM" id="SSF52507">
    <property type="entry name" value="Homo-oligomeric flavin-containing Cys decarboxylases, HFCD"/>
    <property type="match status" value="1"/>
</dbReference>
<comment type="pathway">
    <text evidence="3 4">Cofactor biosynthesis; coenzyme A biosynthesis; CoA from (R)-pantothenate: step 2/5.</text>
</comment>
<dbReference type="EC" id="4.1.1.36" evidence="3"/>
<comment type="cofactor">
    <cofactor evidence="3">
        <name>Mg(2+)</name>
        <dbReference type="ChEBI" id="CHEBI:18420"/>
    </cofactor>
</comment>
<dbReference type="SUPFAM" id="SSF102645">
    <property type="entry name" value="CoaB-like"/>
    <property type="match status" value="1"/>
</dbReference>
<feature type="binding site" evidence="3">
    <location>
        <position position="289"/>
    </location>
    <ligand>
        <name>CTP</name>
        <dbReference type="ChEBI" id="CHEBI:37563"/>
    </ligand>
</feature>
<feature type="binding site" evidence="3">
    <location>
        <position position="343"/>
    </location>
    <ligand>
        <name>CTP</name>
        <dbReference type="ChEBI" id="CHEBI:37563"/>
    </ligand>
</feature>
<accession>A0A0R2L791</accession>
<comment type="function">
    <text evidence="4">Catalyzes two steps in the biosynthesis of coenzyme A. In the first step cysteine is conjugated to 4'-phosphopantothenate to form 4-phosphopantothenoylcysteine, in the latter compound is decarboxylated to form 4'-phosphopantotheine.</text>
</comment>
<keyword evidence="2 3" id="KW-0456">Lyase</keyword>
<comment type="cofactor">
    <cofactor evidence="3">
        <name>FMN</name>
        <dbReference type="ChEBI" id="CHEBI:58210"/>
    </cofactor>
    <text evidence="3">Binds 1 FMN per subunit.</text>
</comment>
<evidence type="ECO:0000259" key="6">
    <source>
        <dbReference type="Pfam" id="PF04127"/>
    </source>
</evidence>
<dbReference type="GO" id="GO:0015941">
    <property type="term" value="P:pantothenate catabolic process"/>
    <property type="evidence" value="ECO:0007669"/>
    <property type="project" value="InterPro"/>
</dbReference>
<dbReference type="PANTHER" id="PTHR14359:SF6">
    <property type="entry name" value="PHOSPHOPANTOTHENOYLCYSTEINE DECARBOXYLASE"/>
    <property type="match status" value="1"/>
</dbReference>
<feature type="binding site" evidence="3">
    <location>
        <begin position="307"/>
        <end position="310"/>
    </location>
    <ligand>
        <name>CTP</name>
        <dbReference type="ChEBI" id="CHEBI:37563"/>
    </ligand>
</feature>
<dbReference type="InterPro" id="IPR003382">
    <property type="entry name" value="Flavoprotein"/>
</dbReference>
<dbReference type="PATRIC" id="fig|348151.3.peg.262"/>
<dbReference type="Proteomes" id="UP000321429">
    <property type="component" value="Unassembled WGS sequence"/>
</dbReference>
<evidence type="ECO:0000313" key="7">
    <source>
        <dbReference type="EMBL" id="GEK29182.1"/>
    </source>
</evidence>
<dbReference type="GO" id="GO:0004632">
    <property type="term" value="F:phosphopantothenate--cysteine ligase activity"/>
    <property type="evidence" value="ECO:0007669"/>
    <property type="project" value="UniProtKB-UniRule"/>
</dbReference>
<dbReference type="HAMAP" id="MF_02225">
    <property type="entry name" value="CoaBC"/>
    <property type="match status" value="1"/>
</dbReference>
<dbReference type="Proteomes" id="UP000051139">
    <property type="component" value="Unassembled WGS sequence"/>
</dbReference>
<comment type="similarity">
    <text evidence="3 4">In the C-terminal section; belongs to the PPC synthetase family.</text>
</comment>
<dbReference type="Gene3D" id="3.40.50.1950">
    <property type="entry name" value="Flavin prenyltransferase-like"/>
    <property type="match status" value="1"/>
</dbReference>
<dbReference type="InterPro" id="IPR005252">
    <property type="entry name" value="CoaBC"/>
</dbReference>
<proteinExistence type="inferred from homology"/>
<dbReference type="OrthoDB" id="9802554at2"/>
<evidence type="ECO:0000313" key="8">
    <source>
        <dbReference type="EMBL" id="KRN97329.1"/>
    </source>
</evidence>
<dbReference type="NCBIfam" id="TIGR00521">
    <property type="entry name" value="coaBC_dfp"/>
    <property type="match status" value="1"/>
</dbReference>
<dbReference type="AlphaFoldDB" id="A0A0R2L791"/>
<feature type="region of interest" description="Phosphopantothenate--cysteine ligase" evidence="3">
    <location>
        <begin position="192"/>
        <end position="400"/>
    </location>
</feature>
<keyword evidence="3" id="KW-0511">Multifunctional enzyme</keyword>
<keyword evidence="3" id="KW-0460">Magnesium</keyword>
<protein>
    <recommendedName>
        <fullName evidence="3">Coenzyme A biosynthesis bifunctional protein CoaBC</fullName>
    </recommendedName>
    <alternativeName>
        <fullName evidence="3">DNA/pantothenate metabolism flavoprotein</fullName>
    </alternativeName>
    <alternativeName>
        <fullName evidence="3">Phosphopantothenoylcysteine synthetase/decarboxylase</fullName>
        <shortName evidence="3">PPCS-PPCDC</shortName>
    </alternativeName>
    <domain>
        <recommendedName>
            <fullName evidence="3">Phosphopantothenoylcysteine decarboxylase</fullName>
            <shortName evidence="3">PPC decarboxylase</shortName>
            <shortName evidence="3">PPC-DC</shortName>
            <ecNumber evidence="3">4.1.1.36</ecNumber>
        </recommendedName>
        <alternativeName>
            <fullName evidence="3">CoaC</fullName>
        </alternativeName>
    </domain>
    <domain>
        <recommendedName>
            <fullName evidence="3">Phosphopantothenate--cysteine ligase</fullName>
            <ecNumber evidence="3">6.3.2.5</ecNumber>
        </recommendedName>
        <alternativeName>
            <fullName evidence="3">CoaB</fullName>
        </alternativeName>
        <alternativeName>
            <fullName evidence="3">Phosphopantothenoylcysteine synthetase</fullName>
            <shortName evidence="3">PPC synthetase</shortName>
            <shortName evidence="3">PPC-S</shortName>
        </alternativeName>
    </domain>
</protein>
<dbReference type="GO" id="GO:0046872">
    <property type="term" value="F:metal ion binding"/>
    <property type="evidence" value="ECO:0007669"/>
    <property type="project" value="UniProtKB-KW"/>
</dbReference>
<feature type="binding site" evidence="3">
    <location>
        <position position="325"/>
    </location>
    <ligand>
        <name>CTP</name>
        <dbReference type="ChEBI" id="CHEBI:37563"/>
    </ligand>
</feature>
<dbReference type="GO" id="GO:0015937">
    <property type="term" value="P:coenzyme A biosynthetic process"/>
    <property type="evidence" value="ECO:0007669"/>
    <property type="project" value="UniProtKB-UniRule"/>
</dbReference>
<feature type="domain" description="Flavoprotein" evidence="5">
    <location>
        <begin position="7"/>
        <end position="176"/>
    </location>
</feature>
<comment type="caution">
    <text evidence="3">Lacks conserved residue(s) required for the propagation of feature annotation.</text>
</comment>
<evidence type="ECO:0000256" key="2">
    <source>
        <dbReference type="ARBA" id="ARBA00023239"/>
    </source>
</evidence>
<feature type="binding site" evidence="3">
    <location>
        <position position="339"/>
    </location>
    <ligand>
        <name>CTP</name>
        <dbReference type="ChEBI" id="CHEBI:37563"/>
    </ligand>
</feature>
<keyword evidence="1 3" id="KW-0210">Decarboxylase</keyword>
<dbReference type="InterPro" id="IPR036551">
    <property type="entry name" value="Flavin_trans-like"/>
</dbReference>
<keyword evidence="3 4" id="KW-0288">FMN</keyword>
<dbReference type="UniPathway" id="UPA00241">
    <property type="reaction ID" value="UER00353"/>
</dbReference>
<feature type="binding site" evidence="3">
    <location>
        <position position="279"/>
    </location>
    <ligand>
        <name>CTP</name>
        <dbReference type="ChEBI" id="CHEBI:37563"/>
    </ligand>
</feature>
<dbReference type="Gene3D" id="3.40.50.10300">
    <property type="entry name" value="CoaB-like"/>
    <property type="match status" value="1"/>
</dbReference>
<dbReference type="PANTHER" id="PTHR14359">
    <property type="entry name" value="HOMO-OLIGOMERIC FLAVIN CONTAINING CYS DECARBOXYLASE FAMILY"/>
    <property type="match status" value="1"/>
</dbReference>
<dbReference type="Pfam" id="PF02441">
    <property type="entry name" value="Flavoprotein"/>
    <property type="match status" value="1"/>
</dbReference>
<dbReference type="GO" id="GO:0071513">
    <property type="term" value="C:phosphopantothenoylcysteine decarboxylase complex"/>
    <property type="evidence" value="ECO:0007669"/>
    <property type="project" value="TreeGrafter"/>
</dbReference>
<evidence type="ECO:0000256" key="3">
    <source>
        <dbReference type="HAMAP-Rule" id="MF_02225"/>
    </source>
</evidence>
<keyword evidence="9" id="KW-1185">Reference proteome</keyword>
<evidence type="ECO:0000256" key="4">
    <source>
        <dbReference type="RuleBase" id="RU364078"/>
    </source>
</evidence>
<comment type="catalytic activity">
    <reaction evidence="3 4">
        <text>(R)-4'-phosphopantothenate + L-cysteine + CTP = N-[(R)-4-phosphopantothenoyl]-L-cysteine + CMP + diphosphate + H(+)</text>
        <dbReference type="Rhea" id="RHEA:19397"/>
        <dbReference type="ChEBI" id="CHEBI:10986"/>
        <dbReference type="ChEBI" id="CHEBI:15378"/>
        <dbReference type="ChEBI" id="CHEBI:33019"/>
        <dbReference type="ChEBI" id="CHEBI:35235"/>
        <dbReference type="ChEBI" id="CHEBI:37563"/>
        <dbReference type="ChEBI" id="CHEBI:59458"/>
        <dbReference type="ChEBI" id="CHEBI:60377"/>
        <dbReference type="EC" id="6.3.2.5"/>
    </reaction>
</comment>
<evidence type="ECO:0000313" key="10">
    <source>
        <dbReference type="Proteomes" id="UP000321429"/>
    </source>
</evidence>
<keyword evidence="3 4" id="KW-0285">Flavoprotein</keyword>
<feature type="region of interest" description="Phosphopantothenoylcysteine decarboxylase" evidence="3">
    <location>
        <begin position="1"/>
        <end position="191"/>
    </location>
</feature>
<dbReference type="InterPro" id="IPR007085">
    <property type="entry name" value="DNA/pantothenate-metab_flavo_C"/>
</dbReference>
<reference evidence="7 10" key="2">
    <citation type="submission" date="2019-07" db="EMBL/GenBank/DDBJ databases">
        <title>Whole genome shotgun sequence of Lactobacillus siliginis NBRC 101315.</title>
        <authorList>
            <person name="Hosoyama A."/>
            <person name="Uohara A."/>
            <person name="Ohji S."/>
            <person name="Ichikawa N."/>
        </authorList>
    </citation>
    <scope>NUCLEOTIDE SEQUENCE [LARGE SCALE GENOMIC DNA]</scope>
    <source>
        <strain evidence="7 10">NBRC 101315</strain>
    </source>
</reference>